<dbReference type="EMBL" id="JAPFQI010000035">
    <property type="protein sequence ID" value="MCW8088369.1"/>
    <property type="molecule type" value="Genomic_DNA"/>
</dbReference>
<evidence type="ECO:0000313" key="2">
    <source>
        <dbReference type="EMBL" id="MCW8088369.1"/>
    </source>
</evidence>
<dbReference type="Pfam" id="PF00144">
    <property type="entry name" value="Beta-lactamase"/>
    <property type="match status" value="1"/>
</dbReference>
<dbReference type="PANTHER" id="PTHR46825:SF9">
    <property type="entry name" value="BETA-LACTAMASE-RELATED DOMAIN-CONTAINING PROTEIN"/>
    <property type="match status" value="1"/>
</dbReference>
<dbReference type="InterPro" id="IPR001466">
    <property type="entry name" value="Beta-lactam-related"/>
</dbReference>
<protein>
    <submittedName>
        <fullName evidence="2">Serine hydrolase</fullName>
    </submittedName>
</protein>
<keyword evidence="2" id="KW-0378">Hydrolase</keyword>
<dbReference type="GO" id="GO:0016787">
    <property type="term" value="F:hydrolase activity"/>
    <property type="evidence" value="ECO:0007669"/>
    <property type="project" value="UniProtKB-KW"/>
</dbReference>
<evidence type="ECO:0000259" key="1">
    <source>
        <dbReference type="Pfam" id="PF00144"/>
    </source>
</evidence>
<organism evidence="2 3">
    <name type="scientific">Sabulicella glaciei</name>
    <dbReference type="NCBI Taxonomy" id="2984948"/>
    <lineage>
        <taxon>Bacteria</taxon>
        <taxon>Pseudomonadati</taxon>
        <taxon>Pseudomonadota</taxon>
        <taxon>Alphaproteobacteria</taxon>
        <taxon>Acetobacterales</taxon>
        <taxon>Acetobacteraceae</taxon>
        <taxon>Sabulicella</taxon>
    </lineage>
</organism>
<proteinExistence type="predicted"/>
<dbReference type="PANTHER" id="PTHR46825">
    <property type="entry name" value="D-ALANYL-D-ALANINE-CARBOXYPEPTIDASE/ENDOPEPTIDASE AMPH"/>
    <property type="match status" value="1"/>
</dbReference>
<gene>
    <name evidence="2" type="ORF">OF850_22570</name>
</gene>
<feature type="domain" description="Beta-lactamase-related" evidence="1">
    <location>
        <begin position="22"/>
        <end position="321"/>
    </location>
</feature>
<keyword evidence="3" id="KW-1185">Reference proteome</keyword>
<dbReference type="Proteomes" id="UP001526430">
    <property type="component" value="Unassembled WGS sequence"/>
</dbReference>
<dbReference type="InterPro" id="IPR012338">
    <property type="entry name" value="Beta-lactam/transpept-like"/>
</dbReference>
<reference evidence="2 3" key="1">
    <citation type="submission" date="2022-10" db="EMBL/GenBank/DDBJ databases">
        <title>Roseococcus glaciei nov., sp. nov., isolated from glacier.</title>
        <authorList>
            <person name="Liu Q."/>
            <person name="Xin Y.-H."/>
        </authorList>
    </citation>
    <scope>NUCLEOTIDE SEQUENCE [LARGE SCALE GENOMIC DNA]</scope>
    <source>
        <strain evidence="2 3">MDT2-1-1</strain>
    </source>
</reference>
<sequence length="511" mass="53882">MRDLDLLRLERRVGLMLAPLAGKPGAAVGVARDGALLLRRSGGLASVEHDIPIGSDTAFRIASVSKHVTCAALLLLEREGRLSLADPVGKHRPHLPESLRSIRLDLLARNASGVRDMFDLLRLGGADLSLPVSEAELDAAIARATGLNFAPGSRFLYSNTGFRWLGQVVERVSGEALADFLRKRIFAPLGMTRTAHTPDLLAPVPGLATGYLADGRRAPHGLPLGGEGGLASTVEDLALWSRGLARGVLGEGMEAALSAMAPFTGGAANRYALGLENEAWRGLALVGHGGLWPGYKSALLRLPSRALTVIVLANSAALDPGRMAFEVMEAALEGDGALAPSPEAPPRDGLAGRWVSAEAGLSLDIAEDGTARMHGVPFALLPGEGGRWVARRGAFPFSILPRRGEALEVELDAGTVARFERAPGGTLPDLDGSWRSPELGAEWRIEGEAVEVSGPLRSGARWRLEALAPGFLRLHMPSVLFDAWADLIPDAGGARLTVNSGRVRGLVMEKG</sequence>
<name>A0ABT3P1S6_9PROT</name>
<evidence type="ECO:0000313" key="3">
    <source>
        <dbReference type="Proteomes" id="UP001526430"/>
    </source>
</evidence>
<dbReference type="InterPro" id="IPR050491">
    <property type="entry name" value="AmpC-like"/>
</dbReference>
<dbReference type="RefSeq" id="WP_301592577.1">
    <property type="nucleotide sequence ID" value="NZ_JAPFQI010000035.1"/>
</dbReference>
<dbReference type="Gene3D" id="3.40.710.10">
    <property type="entry name" value="DD-peptidase/beta-lactamase superfamily"/>
    <property type="match status" value="1"/>
</dbReference>
<accession>A0ABT3P1S6</accession>
<dbReference type="SUPFAM" id="SSF56601">
    <property type="entry name" value="beta-lactamase/transpeptidase-like"/>
    <property type="match status" value="1"/>
</dbReference>
<comment type="caution">
    <text evidence="2">The sequence shown here is derived from an EMBL/GenBank/DDBJ whole genome shotgun (WGS) entry which is preliminary data.</text>
</comment>